<evidence type="ECO:0000259" key="2">
    <source>
        <dbReference type="Pfam" id="PF00487"/>
    </source>
</evidence>
<keyword evidence="4" id="KW-1185">Reference proteome</keyword>
<feature type="transmembrane region" description="Helical" evidence="1">
    <location>
        <begin position="40"/>
        <end position="60"/>
    </location>
</feature>
<accession>A0A6V8LRL4</accession>
<dbReference type="Proteomes" id="UP000482960">
    <property type="component" value="Unassembled WGS sequence"/>
</dbReference>
<evidence type="ECO:0000256" key="1">
    <source>
        <dbReference type="SAM" id="Phobius"/>
    </source>
</evidence>
<dbReference type="PANTHER" id="PTHR19353:SF19">
    <property type="entry name" value="DELTA(5) FATTY ACID DESATURASE C-RELATED"/>
    <property type="match status" value="1"/>
</dbReference>
<gene>
    <name evidence="3" type="ORF">Prum_090270</name>
</gene>
<dbReference type="GO" id="GO:0016717">
    <property type="term" value="F:oxidoreductase activity, acting on paired donors, with oxidation of a pair of donors resulting in the reduction of molecular oxygen to two molecules of water"/>
    <property type="evidence" value="ECO:0007669"/>
    <property type="project" value="TreeGrafter"/>
</dbReference>
<reference evidence="3 4" key="1">
    <citation type="submission" date="2020-03" db="EMBL/GenBank/DDBJ databases">
        <title>Whole genome shotgun sequence of Phytohabitans rumicis NBRC 108638.</title>
        <authorList>
            <person name="Komaki H."/>
            <person name="Tamura T."/>
        </authorList>
    </citation>
    <scope>NUCLEOTIDE SEQUENCE [LARGE SCALE GENOMIC DNA]</scope>
    <source>
        <strain evidence="3 4">NBRC 108638</strain>
    </source>
</reference>
<protein>
    <submittedName>
        <fullName evidence="3">Delta fatty acid desaturase</fullName>
    </submittedName>
</protein>
<feature type="domain" description="Fatty acid desaturase" evidence="2">
    <location>
        <begin position="66"/>
        <end position="324"/>
    </location>
</feature>
<feature type="transmembrane region" description="Helical" evidence="1">
    <location>
        <begin position="104"/>
        <end position="122"/>
    </location>
</feature>
<feature type="transmembrane region" description="Helical" evidence="1">
    <location>
        <begin position="202"/>
        <end position="220"/>
    </location>
</feature>
<evidence type="ECO:0000313" key="4">
    <source>
        <dbReference type="Proteomes" id="UP000482960"/>
    </source>
</evidence>
<organism evidence="3 4">
    <name type="scientific">Phytohabitans rumicis</name>
    <dbReference type="NCBI Taxonomy" id="1076125"/>
    <lineage>
        <taxon>Bacteria</taxon>
        <taxon>Bacillati</taxon>
        <taxon>Actinomycetota</taxon>
        <taxon>Actinomycetes</taxon>
        <taxon>Micromonosporales</taxon>
        <taxon>Micromonosporaceae</taxon>
    </lineage>
</organism>
<dbReference type="GO" id="GO:0008610">
    <property type="term" value="P:lipid biosynthetic process"/>
    <property type="evidence" value="ECO:0007669"/>
    <property type="project" value="UniProtKB-ARBA"/>
</dbReference>
<dbReference type="InterPro" id="IPR005804">
    <property type="entry name" value="FA_desaturase_dom"/>
</dbReference>
<dbReference type="AlphaFoldDB" id="A0A6V8LRL4"/>
<dbReference type="PIRSF" id="PIRSF015921">
    <property type="entry name" value="FA_sphinglp_des"/>
    <property type="match status" value="1"/>
</dbReference>
<name>A0A6V8LRL4_9ACTN</name>
<dbReference type="PANTHER" id="PTHR19353">
    <property type="entry name" value="FATTY ACID DESATURASE 2"/>
    <property type="match status" value="1"/>
</dbReference>
<keyword evidence="1" id="KW-0812">Transmembrane</keyword>
<feature type="transmembrane region" description="Helical" evidence="1">
    <location>
        <begin position="226"/>
        <end position="246"/>
    </location>
</feature>
<dbReference type="GO" id="GO:0016020">
    <property type="term" value="C:membrane"/>
    <property type="evidence" value="ECO:0007669"/>
    <property type="project" value="TreeGrafter"/>
</dbReference>
<feature type="transmembrane region" description="Helical" evidence="1">
    <location>
        <begin position="66"/>
        <end position="83"/>
    </location>
</feature>
<proteinExistence type="predicted"/>
<keyword evidence="1" id="KW-1133">Transmembrane helix</keyword>
<dbReference type="CDD" id="cd03506">
    <property type="entry name" value="Delta6-FADS-like"/>
    <property type="match status" value="1"/>
</dbReference>
<keyword evidence="1" id="KW-0472">Membrane</keyword>
<sequence length="359" mass="39615">MTTLDVTIPQVRAGSPRRGSDYAELMRQVRQAGLLERRPTFYAVCITACLLMLAAGWAVFVLLGNSWWQVFTAAFLAFAFAQNGFLAHDAGHRQIFRSRPANDLVGWVHGNLGIGLAFGWWVDKHHRHHAHPNHEGLDPDIGGENLVYTSAQAGARRGLGRLVARHQGALFFPMLLLLAIDLRVSGVKALTRPGYRNRLPEALLFGLHIAAYVTVVLLVLSPVKALVFVAIHQGLLGLYLGAVFAPNHKGMPILSKQDDSDFLRRQVLTARNVRGGRLTDLLLGGLNYQIEHHLFPHMPRPSLPHAQPVIRDYCLGHGLPYAQTSLIDSYRQALAHLNTVGRGDHLGDPVDRQVDAAQV</sequence>
<dbReference type="EMBL" id="BLPG01000001">
    <property type="protein sequence ID" value="GFJ95385.1"/>
    <property type="molecule type" value="Genomic_DNA"/>
</dbReference>
<evidence type="ECO:0000313" key="3">
    <source>
        <dbReference type="EMBL" id="GFJ95385.1"/>
    </source>
</evidence>
<feature type="transmembrane region" description="Helical" evidence="1">
    <location>
        <begin position="170"/>
        <end position="190"/>
    </location>
</feature>
<reference evidence="3 4" key="2">
    <citation type="submission" date="2020-03" db="EMBL/GenBank/DDBJ databases">
        <authorList>
            <person name="Ichikawa N."/>
            <person name="Kimura A."/>
            <person name="Kitahashi Y."/>
            <person name="Uohara A."/>
        </authorList>
    </citation>
    <scope>NUCLEOTIDE SEQUENCE [LARGE SCALE GENOMIC DNA]</scope>
    <source>
        <strain evidence="3 4">NBRC 108638</strain>
    </source>
</reference>
<comment type="caution">
    <text evidence="3">The sequence shown here is derived from an EMBL/GenBank/DDBJ whole genome shotgun (WGS) entry which is preliminary data.</text>
</comment>
<dbReference type="InterPro" id="IPR012171">
    <property type="entry name" value="Fatty_acid_desaturase"/>
</dbReference>
<dbReference type="Pfam" id="PF00487">
    <property type="entry name" value="FA_desaturase"/>
    <property type="match status" value="1"/>
</dbReference>